<dbReference type="EMBL" id="JAALLS010000020">
    <property type="protein sequence ID" value="NGP89492.1"/>
    <property type="molecule type" value="Genomic_DNA"/>
</dbReference>
<reference evidence="1 2" key="1">
    <citation type="submission" date="2020-02" db="EMBL/GenBank/DDBJ databases">
        <title>Aliifodinibius halophilus 2W32, complete genome.</title>
        <authorList>
            <person name="Li Y."/>
            <person name="Wu S."/>
        </authorList>
    </citation>
    <scope>NUCLEOTIDE SEQUENCE [LARGE SCALE GENOMIC DNA]</scope>
    <source>
        <strain evidence="1 2">2W32</strain>
    </source>
</reference>
<organism evidence="1 2">
    <name type="scientific">Fodinibius halophilus</name>
    <dbReference type="NCBI Taxonomy" id="1736908"/>
    <lineage>
        <taxon>Bacteria</taxon>
        <taxon>Pseudomonadati</taxon>
        <taxon>Balneolota</taxon>
        <taxon>Balneolia</taxon>
        <taxon>Balneolales</taxon>
        <taxon>Balneolaceae</taxon>
        <taxon>Fodinibius</taxon>
    </lineage>
</organism>
<evidence type="ECO:0000313" key="1">
    <source>
        <dbReference type="EMBL" id="NGP89492.1"/>
    </source>
</evidence>
<dbReference type="Proteomes" id="UP000479132">
    <property type="component" value="Unassembled WGS sequence"/>
</dbReference>
<comment type="caution">
    <text evidence="1">The sequence shown here is derived from an EMBL/GenBank/DDBJ whole genome shotgun (WGS) entry which is preliminary data.</text>
</comment>
<keyword evidence="2" id="KW-1185">Reference proteome</keyword>
<dbReference type="AlphaFoldDB" id="A0A6M1TH96"/>
<sequence>MGQQLLLIILVVIIVGLGTIVAIDTMSESRVDSRKSAIRQDILMIVNDAQTYYAKPEAIGGGGNSFDNISNSHIRSIKPSNENGNYQVSGSASSLTVVGIGTKNKIKLIATATVNQDGMQISWADSTQ</sequence>
<protein>
    <recommendedName>
        <fullName evidence="3">Type II secretion system protein</fullName>
    </recommendedName>
</protein>
<gene>
    <name evidence="1" type="ORF">G3569_14130</name>
</gene>
<dbReference type="RefSeq" id="WP_165270286.1">
    <property type="nucleotide sequence ID" value="NZ_JAALLS010000020.1"/>
</dbReference>
<evidence type="ECO:0000313" key="2">
    <source>
        <dbReference type="Proteomes" id="UP000479132"/>
    </source>
</evidence>
<name>A0A6M1TH96_9BACT</name>
<evidence type="ECO:0008006" key="3">
    <source>
        <dbReference type="Google" id="ProtNLM"/>
    </source>
</evidence>
<accession>A0A6M1TH96</accession>
<proteinExistence type="predicted"/>